<feature type="chain" id="PRO_5040249771" description="Mid2 domain-containing protein" evidence="7">
    <location>
        <begin position="23"/>
        <end position="319"/>
    </location>
</feature>
<dbReference type="GO" id="GO:0016020">
    <property type="term" value="C:membrane"/>
    <property type="evidence" value="ECO:0007669"/>
    <property type="project" value="UniProtKB-SubCell"/>
</dbReference>
<keyword evidence="3 6" id="KW-1133">Transmembrane helix</keyword>
<dbReference type="InterPro" id="IPR051694">
    <property type="entry name" value="Immunoregulatory_rcpt-like"/>
</dbReference>
<evidence type="ECO:0000256" key="1">
    <source>
        <dbReference type="ARBA" id="ARBA00004167"/>
    </source>
</evidence>
<feature type="region of interest" description="Disordered" evidence="5">
    <location>
        <begin position="285"/>
        <end position="319"/>
    </location>
</feature>
<evidence type="ECO:0000256" key="6">
    <source>
        <dbReference type="SAM" id="Phobius"/>
    </source>
</evidence>
<dbReference type="EMBL" id="ML996092">
    <property type="protein sequence ID" value="KAF2148776.1"/>
    <property type="molecule type" value="Genomic_DNA"/>
</dbReference>
<evidence type="ECO:0000256" key="2">
    <source>
        <dbReference type="ARBA" id="ARBA00022692"/>
    </source>
</evidence>
<gene>
    <name evidence="8" type="ORF">K461DRAFT_282237</name>
</gene>
<dbReference type="PANTHER" id="PTHR15549:SF30">
    <property type="entry name" value="MID2 DOMAIN-CONTAINING PROTEIN"/>
    <property type="match status" value="1"/>
</dbReference>
<dbReference type="GO" id="GO:0071944">
    <property type="term" value="C:cell periphery"/>
    <property type="evidence" value="ECO:0007669"/>
    <property type="project" value="UniProtKB-ARBA"/>
</dbReference>
<accession>A0A9P4IUP8</accession>
<comment type="subcellular location">
    <subcellularLocation>
        <location evidence="1">Membrane</location>
        <topology evidence="1">Single-pass membrane protein</topology>
    </subcellularLocation>
</comment>
<dbReference type="OrthoDB" id="5215637at2759"/>
<keyword evidence="7" id="KW-0732">Signal</keyword>
<feature type="region of interest" description="Disordered" evidence="5">
    <location>
        <begin position="158"/>
        <end position="201"/>
    </location>
</feature>
<feature type="compositionally biased region" description="Low complexity" evidence="5">
    <location>
        <begin position="159"/>
        <end position="201"/>
    </location>
</feature>
<dbReference type="AlphaFoldDB" id="A0A9P4IUP8"/>
<proteinExistence type="predicted"/>
<dbReference type="Proteomes" id="UP000799439">
    <property type="component" value="Unassembled WGS sequence"/>
</dbReference>
<feature type="signal peptide" evidence="7">
    <location>
        <begin position="1"/>
        <end position="22"/>
    </location>
</feature>
<organism evidence="8 9">
    <name type="scientific">Myriangium duriaei CBS 260.36</name>
    <dbReference type="NCBI Taxonomy" id="1168546"/>
    <lineage>
        <taxon>Eukaryota</taxon>
        <taxon>Fungi</taxon>
        <taxon>Dikarya</taxon>
        <taxon>Ascomycota</taxon>
        <taxon>Pezizomycotina</taxon>
        <taxon>Dothideomycetes</taxon>
        <taxon>Dothideomycetidae</taxon>
        <taxon>Myriangiales</taxon>
        <taxon>Myriangiaceae</taxon>
        <taxon>Myriangium</taxon>
    </lineage>
</organism>
<reference evidence="8" key="1">
    <citation type="journal article" date="2020" name="Stud. Mycol.">
        <title>101 Dothideomycetes genomes: a test case for predicting lifestyles and emergence of pathogens.</title>
        <authorList>
            <person name="Haridas S."/>
            <person name="Albert R."/>
            <person name="Binder M."/>
            <person name="Bloem J."/>
            <person name="Labutti K."/>
            <person name="Salamov A."/>
            <person name="Andreopoulos B."/>
            <person name="Baker S."/>
            <person name="Barry K."/>
            <person name="Bills G."/>
            <person name="Bluhm B."/>
            <person name="Cannon C."/>
            <person name="Castanera R."/>
            <person name="Culley D."/>
            <person name="Daum C."/>
            <person name="Ezra D."/>
            <person name="Gonzalez J."/>
            <person name="Henrissat B."/>
            <person name="Kuo A."/>
            <person name="Liang C."/>
            <person name="Lipzen A."/>
            <person name="Lutzoni F."/>
            <person name="Magnuson J."/>
            <person name="Mondo S."/>
            <person name="Nolan M."/>
            <person name="Ohm R."/>
            <person name="Pangilinan J."/>
            <person name="Park H.-J."/>
            <person name="Ramirez L."/>
            <person name="Alfaro M."/>
            <person name="Sun H."/>
            <person name="Tritt A."/>
            <person name="Yoshinaga Y."/>
            <person name="Zwiers L.-H."/>
            <person name="Turgeon B."/>
            <person name="Goodwin S."/>
            <person name="Spatafora J."/>
            <person name="Crous P."/>
            <person name="Grigoriev I."/>
        </authorList>
    </citation>
    <scope>NUCLEOTIDE SEQUENCE</scope>
    <source>
        <strain evidence="8">CBS 260.36</strain>
    </source>
</reference>
<evidence type="ECO:0000256" key="7">
    <source>
        <dbReference type="SAM" id="SignalP"/>
    </source>
</evidence>
<keyword evidence="4 6" id="KW-0472">Membrane</keyword>
<evidence type="ECO:0000313" key="9">
    <source>
        <dbReference type="Proteomes" id="UP000799439"/>
    </source>
</evidence>
<sequence length="319" mass="33085">MASFACFTAGLALSLALSGVSGQCYSPQGTKMLTDFNPCYNSGTPSFCCATQKTIIDHNSTEHDKCLPNGLCQSVEHDGSTGYWRVGCSDPSWPSAYCLSIFMNTNQEDSNKVAALTPCDNTATSKTWCHGHLNTSCCGKGAPDEVTIAPTLAGFAAATSSPTSSTSTSSSIISSTTPSDVPATTTGANTTGAALGSSPSLSSGAKVGIGVGVGLGVAALLISLATLILIMRKKRATRTPTAPAAWDQPQGYADTRHDTYSAQPHYQESRRGIVTAGGESTVVEAGGEQRSELHSPWEPAEVEGKRVPVELEVPQPTKN</sequence>
<evidence type="ECO:0000256" key="5">
    <source>
        <dbReference type="SAM" id="MobiDB-lite"/>
    </source>
</evidence>
<feature type="transmembrane region" description="Helical" evidence="6">
    <location>
        <begin position="207"/>
        <end position="230"/>
    </location>
</feature>
<protein>
    <recommendedName>
        <fullName evidence="10">Mid2 domain-containing protein</fullName>
    </recommendedName>
</protein>
<name>A0A9P4IUP8_9PEZI</name>
<evidence type="ECO:0008006" key="10">
    <source>
        <dbReference type="Google" id="ProtNLM"/>
    </source>
</evidence>
<evidence type="ECO:0000256" key="3">
    <source>
        <dbReference type="ARBA" id="ARBA00022989"/>
    </source>
</evidence>
<comment type="caution">
    <text evidence="8">The sequence shown here is derived from an EMBL/GenBank/DDBJ whole genome shotgun (WGS) entry which is preliminary data.</text>
</comment>
<evidence type="ECO:0000256" key="4">
    <source>
        <dbReference type="ARBA" id="ARBA00023136"/>
    </source>
</evidence>
<keyword evidence="2 6" id="KW-0812">Transmembrane</keyword>
<dbReference type="PANTHER" id="PTHR15549">
    <property type="entry name" value="PAIRED IMMUNOGLOBULIN-LIKE TYPE 2 RECEPTOR"/>
    <property type="match status" value="1"/>
</dbReference>
<keyword evidence="9" id="KW-1185">Reference proteome</keyword>
<evidence type="ECO:0000313" key="8">
    <source>
        <dbReference type="EMBL" id="KAF2148776.1"/>
    </source>
</evidence>